<evidence type="ECO:0000313" key="2">
    <source>
        <dbReference type="Proteomes" id="UP000467322"/>
    </source>
</evidence>
<reference evidence="1 2" key="1">
    <citation type="submission" date="2019-12" db="EMBL/GenBank/DDBJ databases">
        <title>Maritimibacter sp. nov. sp. isolated from sea sand.</title>
        <authorList>
            <person name="Kim J."/>
            <person name="Jeong S.E."/>
            <person name="Jung H.S."/>
            <person name="Jeon C.O."/>
        </authorList>
    </citation>
    <scope>NUCLEOTIDE SEQUENCE [LARGE SCALE GENOMIC DNA]</scope>
    <source>
        <strain evidence="1 2">DP07</strain>
    </source>
</reference>
<dbReference type="EMBL" id="WTUX01000017">
    <property type="protein sequence ID" value="MZR14041.1"/>
    <property type="molecule type" value="Genomic_DNA"/>
</dbReference>
<dbReference type="AlphaFoldDB" id="A0A845MAW0"/>
<accession>A0A845MAW0</accession>
<keyword evidence="2" id="KW-1185">Reference proteome</keyword>
<organism evidence="1 2">
    <name type="scientific">Maritimibacter harenae</name>
    <dbReference type="NCBI Taxonomy" id="2606218"/>
    <lineage>
        <taxon>Bacteria</taxon>
        <taxon>Pseudomonadati</taxon>
        <taxon>Pseudomonadota</taxon>
        <taxon>Alphaproteobacteria</taxon>
        <taxon>Rhodobacterales</taxon>
        <taxon>Roseobacteraceae</taxon>
        <taxon>Maritimibacter</taxon>
    </lineage>
</organism>
<dbReference type="Proteomes" id="UP000467322">
    <property type="component" value="Unassembled WGS sequence"/>
</dbReference>
<comment type="caution">
    <text evidence="1">The sequence shown here is derived from an EMBL/GenBank/DDBJ whole genome shotgun (WGS) entry which is preliminary data.</text>
</comment>
<dbReference type="RefSeq" id="WP_161352165.1">
    <property type="nucleotide sequence ID" value="NZ_WTUX01000017.1"/>
</dbReference>
<sequence length="220" mass="22749">MDDFDSLEAFDDQVAALEATLQGANALTAQFTAEIARVGATFDKVSTDASGLSSGMTQGLRRSLDGLVHGSMNAEEAMRALGRSMLDTVYDAAVSPMVDHVGGLLGQGLGSVMNAFLPYANGGAFAQGRVMPFADGGVVNGPVSFPMRGATGLMGEAGPEAIMPLTRGPDGKLGVRAEGRGHPVTIVMNITTPDAESFRRSQGQVAAQVNRVLGRGARYS</sequence>
<gene>
    <name evidence="1" type="ORF">GQE99_13545</name>
</gene>
<evidence type="ECO:0000313" key="1">
    <source>
        <dbReference type="EMBL" id="MZR14041.1"/>
    </source>
</evidence>
<protein>
    <submittedName>
        <fullName evidence="1">Phage tail tape measure protein</fullName>
    </submittedName>
</protein>
<proteinExistence type="predicted"/>
<name>A0A845MAW0_9RHOB</name>